<sequence length="57" mass="6341">MFALLAEQYGFGTARLARSFLVHFPNKDGAVICPACYLAFSRGHDEIRGANRLIRAQ</sequence>
<reference evidence="1 2" key="1">
    <citation type="submission" date="2020-08" db="EMBL/GenBank/DDBJ databases">
        <title>Genomic Encyclopedia of Type Strains, Phase IV (KMG-V): Genome sequencing to study the core and pangenomes of soil and plant-associated prokaryotes.</title>
        <authorList>
            <person name="Whitman W."/>
        </authorList>
    </citation>
    <scope>NUCLEOTIDE SEQUENCE [LARGE SCALE GENOMIC DNA]</scope>
    <source>
        <strain evidence="1 2">SEMIA 4087</strain>
    </source>
</reference>
<keyword evidence="2" id="KW-1185">Reference proteome</keyword>
<accession>A0ABR6IX88</accession>
<organism evidence="1 2">
    <name type="scientific">Rhizobium mongolense</name>
    <dbReference type="NCBI Taxonomy" id="57676"/>
    <lineage>
        <taxon>Bacteria</taxon>
        <taxon>Pseudomonadati</taxon>
        <taxon>Pseudomonadota</taxon>
        <taxon>Alphaproteobacteria</taxon>
        <taxon>Hyphomicrobiales</taxon>
        <taxon>Rhizobiaceae</taxon>
        <taxon>Rhizobium/Agrobacterium group</taxon>
        <taxon>Rhizobium</taxon>
    </lineage>
</organism>
<name>A0ABR6IX88_9HYPH</name>
<gene>
    <name evidence="1" type="ORF">GGD56_006439</name>
</gene>
<comment type="caution">
    <text evidence="1">The sequence shown here is derived from an EMBL/GenBank/DDBJ whole genome shotgun (WGS) entry which is preliminary data.</text>
</comment>
<dbReference type="EMBL" id="JACIFX010000014">
    <property type="protein sequence ID" value="MBB4232542.1"/>
    <property type="molecule type" value="Genomic_DNA"/>
</dbReference>
<evidence type="ECO:0000313" key="2">
    <source>
        <dbReference type="Proteomes" id="UP000551353"/>
    </source>
</evidence>
<proteinExistence type="predicted"/>
<evidence type="ECO:0000313" key="1">
    <source>
        <dbReference type="EMBL" id="MBB4232542.1"/>
    </source>
</evidence>
<protein>
    <submittedName>
        <fullName evidence="1">Uncharacterized protein</fullName>
    </submittedName>
</protein>
<dbReference type="Proteomes" id="UP000551353">
    <property type="component" value="Unassembled WGS sequence"/>
</dbReference>